<dbReference type="EMBL" id="CAXKWB010168173">
    <property type="protein sequence ID" value="CAL4251072.1"/>
    <property type="molecule type" value="Genomic_DNA"/>
</dbReference>
<dbReference type="InterPro" id="IPR013783">
    <property type="entry name" value="Ig-like_fold"/>
</dbReference>
<evidence type="ECO:0000313" key="2">
    <source>
        <dbReference type="Proteomes" id="UP001497623"/>
    </source>
</evidence>
<organism evidence="1 2">
    <name type="scientific">Meganyctiphanes norvegica</name>
    <name type="common">Northern krill</name>
    <name type="synonym">Thysanopoda norvegica</name>
    <dbReference type="NCBI Taxonomy" id="48144"/>
    <lineage>
        <taxon>Eukaryota</taxon>
        <taxon>Metazoa</taxon>
        <taxon>Ecdysozoa</taxon>
        <taxon>Arthropoda</taxon>
        <taxon>Crustacea</taxon>
        <taxon>Multicrustacea</taxon>
        <taxon>Malacostraca</taxon>
        <taxon>Eumalacostraca</taxon>
        <taxon>Eucarida</taxon>
        <taxon>Euphausiacea</taxon>
        <taxon>Euphausiidae</taxon>
        <taxon>Meganyctiphanes</taxon>
    </lineage>
</organism>
<keyword evidence="2" id="KW-1185">Reference proteome</keyword>
<comment type="caution">
    <text evidence="1">The sequence shown here is derived from an EMBL/GenBank/DDBJ whole genome shotgun (WGS) entry which is preliminary data.</text>
</comment>
<dbReference type="AlphaFoldDB" id="A0AAV2SUS2"/>
<evidence type="ECO:0000313" key="1">
    <source>
        <dbReference type="EMBL" id="CAL4251072.1"/>
    </source>
</evidence>
<protein>
    <recommendedName>
        <fullName evidence="3">PKD/REJ-like domain-containing protein</fullName>
    </recommendedName>
</protein>
<sequence length="157" mass="17966">GTYMTLSTLHQVFQQEDNGFNVQCIIVHPTFAEPDVSIIPITVYFSPVQKQVHTFYQIPLNRDYDVIFRFSANPRPTALKWSFGRNFQEMINVIEIPFHSAKFSTSLIIHANGNYTAILTLAEITNEDIETKYKLHVANEIGKADYSIILSEDKNPI</sequence>
<accession>A0AAV2SUS2</accession>
<gene>
    <name evidence="1" type="ORF">MNOR_LOCUS41747</name>
</gene>
<feature type="non-terminal residue" evidence="1">
    <location>
        <position position="157"/>
    </location>
</feature>
<dbReference type="Proteomes" id="UP001497623">
    <property type="component" value="Unassembled WGS sequence"/>
</dbReference>
<feature type="non-terminal residue" evidence="1">
    <location>
        <position position="1"/>
    </location>
</feature>
<dbReference type="Gene3D" id="2.60.40.10">
    <property type="entry name" value="Immunoglobulins"/>
    <property type="match status" value="1"/>
</dbReference>
<proteinExistence type="predicted"/>
<reference evidence="1 2" key="1">
    <citation type="submission" date="2024-05" db="EMBL/GenBank/DDBJ databases">
        <authorList>
            <person name="Wallberg A."/>
        </authorList>
    </citation>
    <scope>NUCLEOTIDE SEQUENCE [LARGE SCALE GENOMIC DNA]</scope>
</reference>
<evidence type="ECO:0008006" key="3">
    <source>
        <dbReference type="Google" id="ProtNLM"/>
    </source>
</evidence>
<name>A0AAV2SUS2_MEGNR</name>